<gene>
    <name evidence="1" type="ORF">SEPCBS57363_005813</name>
</gene>
<accession>A0ABP0DZZ5</accession>
<dbReference type="PANTHER" id="PTHR11603">
    <property type="entry name" value="AAA FAMILY ATPASE"/>
    <property type="match status" value="1"/>
</dbReference>
<dbReference type="InterPro" id="IPR052041">
    <property type="entry name" value="Nucleic_acid_metab_PIN/TRAM"/>
</dbReference>
<protein>
    <recommendedName>
        <fullName evidence="3">Magnesium chelatase</fullName>
    </recommendedName>
</protein>
<dbReference type="Gene3D" id="1.10.8.80">
    <property type="entry name" value="Magnesium chelatase subunit I, C-Terminal domain"/>
    <property type="match status" value="1"/>
</dbReference>
<dbReference type="Proteomes" id="UP001642501">
    <property type="component" value="Unassembled WGS sequence"/>
</dbReference>
<dbReference type="PANTHER" id="PTHR11603:SF132">
    <property type="entry name" value="C2H2-TYPE DOMAIN-CONTAINING PROTEIN"/>
    <property type="match status" value="1"/>
</dbReference>
<sequence>MDQENEDLVDRVHDLSDIELAVLLSLISHGHCVIGTPEDAVQQLVQELALISQGVFGLSCTVADCHSYMTLEEFQTSLLLNAKSFSSAETSRASTSSHHDVKDHFSYGIAAADHYRLSQVAPQVSDSPGVRSPQSGAESRVSAPRIANVVIARNLNLAPEIVQIQALELLRNQRFITTTAMQAAPRPFLLIAVVAAERGFLWNGDDCTAIDVSRPGRAEGIAPHMTAHLNDHFSIGHWHDPDDGFLNIEDRAEDDARSQRVEIISDSDSVVWRVESGDPRLSKADRASAYRNMLPSFSEADIEYLTALGENVHIDMEVLRYQMNIVAFLRLHRAVAILGPSASGFSCVSPNATKHFEKLVRCLAPLHRLDYVTPALVALAARKTYLHRIRTVPVGQKGSRPATVHERSMQWGSEKAAVEALLERISPEDVIDDVLASVAPPV</sequence>
<evidence type="ECO:0000313" key="1">
    <source>
        <dbReference type="EMBL" id="CAK7273757.1"/>
    </source>
</evidence>
<evidence type="ECO:0008006" key="3">
    <source>
        <dbReference type="Google" id="ProtNLM"/>
    </source>
</evidence>
<keyword evidence="2" id="KW-1185">Reference proteome</keyword>
<name>A0ABP0DZZ5_9PEZI</name>
<proteinExistence type="predicted"/>
<organism evidence="1 2">
    <name type="scientific">Sporothrix epigloea</name>
    <dbReference type="NCBI Taxonomy" id="1892477"/>
    <lineage>
        <taxon>Eukaryota</taxon>
        <taxon>Fungi</taxon>
        <taxon>Dikarya</taxon>
        <taxon>Ascomycota</taxon>
        <taxon>Pezizomycotina</taxon>
        <taxon>Sordariomycetes</taxon>
        <taxon>Sordariomycetidae</taxon>
        <taxon>Ophiostomatales</taxon>
        <taxon>Ophiostomataceae</taxon>
        <taxon>Sporothrix</taxon>
    </lineage>
</organism>
<dbReference type="EMBL" id="CAWUOM010000143">
    <property type="protein sequence ID" value="CAK7273757.1"/>
    <property type="molecule type" value="Genomic_DNA"/>
</dbReference>
<reference evidence="1 2" key="1">
    <citation type="submission" date="2024-01" db="EMBL/GenBank/DDBJ databases">
        <authorList>
            <person name="Allen C."/>
            <person name="Tagirdzhanova G."/>
        </authorList>
    </citation>
    <scope>NUCLEOTIDE SEQUENCE [LARGE SCALE GENOMIC DNA]</scope>
    <source>
        <strain evidence="1 2">CBS 573.63</strain>
    </source>
</reference>
<evidence type="ECO:0000313" key="2">
    <source>
        <dbReference type="Proteomes" id="UP001642501"/>
    </source>
</evidence>
<comment type="caution">
    <text evidence="1">The sequence shown here is derived from an EMBL/GenBank/DDBJ whole genome shotgun (WGS) entry which is preliminary data.</text>
</comment>